<dbReference type="EMBL" id="CP000383">
    <property type="protein sequence ID" value="ABG58942.1"/>
    <property type="molecule type" value="Genomic_DNA"/>
</dbReference>
<sequence length="72" mass="8401">MLKAMEKSLRPITRKVKKSDKIIQINGKYYAEVNNHHVEVFLTELALSLAAEVDSLKERLLLLEQQIKMYND</sequence>
<gene>
    <name evidence="1" type="ordered locus">CHU_1674</name>
</gene>
<evidence type="ECO:0000313" key="2">
    <source>
        <dbReference type="Proteomes" id="UP000001822"/>
    </source>
</evidence>
<dbReference type="AlphaFoldDB" id="A0A6N4SRN9"/>
<keyword evidence="2" id="KW-1185">Reference proteome</keyword>
<accession>A0A6N4SRN9</accession>
<protein>
    <submittedName>
        <fullName evidence="1">Uncharacterized protein</fullName>
    </submittedName>
</protein>
<reference evidence="1 2" key="1">
    <citation type="journal article" date="2007" name="Appl. Environ. Microbiol.">
        <title>Genome sequence of the cellulolytic gliding bacterium Cytophaga hutchinsonii.</title>
        <authorList>
            <person name="Xie G."/>
            <person name="Bruce D.C."/>
            <person name="Challacombe J.F."/>
            <person name="Chertkov O."/>
            <person name="Detter J.C."/>
            <person name="Gilna P."/>
            <person name="Han C.S."/>
            <person name="Lucas S."/>
            <person name="Misra M."/>
            <person name="Myers G.L."/>
            <person name="Richardson P."/>
            <person name="Tapia R."/>
            <person name="Thayer N."/>
            <person name="Thompson L.S."/>
            <person name="Brettin T.S."/>
            <person name="Henrissat B."/>
            <person name="Wilson D.B."/>
            <person name="McBride M.J."/>
        </authorList>
    </citation>
    <scope>NUCLEOTIDE SEQUENCE [LARGE SCALE GENOMIC DNA]</scope>
    <source>
        <strain evidence="2">ATCC 33406 / DSM 1761 / CIP 103989 / NBRC 15051 / NCIMB 9469 / D465</strain>
    </source>
</reference>
<name>A0A6N4SRN9_CYTH3</name>
<proteinExistence type="predicted"/>
<dbReference type="Proteomes" id="UP000001822">
    <property type="component" value="Chromosome"/>
</dbReference>
<organism evidence="1 2">
    <name type="scientific">Cytophaga hutchinsonii (strain ATCC 33406 / DSM 1761 / CIP 103989 / NBRC 15051 / NCIMB 9469 / D465)</name>
    <dbReference type="NCBI Taxonomy" id="269798"/>
    <lineage>
        <taxon>Bacteria</taxon>
        <taxon>Pseudomonadati</taxon>
        <taxon>Bacteroidota</taxon>
        <taxon>Cytophagia</taxon>
        <taxon>Cytophagales</taxon>
        <taxon>Cytophagaceae</taxon>
        <taxon>Cytophaga</taxon>
    </lineage>
</organism>
<dbReference type="KEGG" id="chu:CHU_1674"/>
<evidence type="ECO:0000313" key="1">
    <source>
        <dbReference type="EMBL" id="ABG58942.1"/>
    </source>
</evidence>